<dbReference type="PRINTS" id="PR00099">
    <property type="entry name" value="CPSGATASE"/>
</dbReference>
<evidence type="ECO:0000259" key="2">
    <source>
        <dbReference type="Pfam" id="PF00117"/>
    </source>
</evidence>
<feature type="domain" description="Glutamine amidotransferase" evidence="2">
    <location>
        <begin position="3"/>
        <end position="183"/>
    </location>
</feature>
<dbReference type="Pfam" id="PF00117">
    <property type="entry name" value="GATase"/>
    <property type="match status" value="1"/>
</dbReference>
<dbReference type="PRINTS" id="PR00097">
    <property type="entry name" value="ANTSNTHASEII"/>
</dbReference>
<dbReference type="PANTHER" id="PTHR43418:SF4">
    <property type="entry name" value="MULTIFUNCTIONAL TRYPTOPHAN BIOSYNTHESIS PROTEIN"/>
    <property type="match status" value="1"/>
</dbReference>
<dbReference type="InterPro" id="IPR006221">
    <property type="entry name" value="TrpG/PapA_dom"/>
</dbReference>
<protein>
    <submittedName>
        <fullName evidence="3">Aminodeoxychorismate/anthranilate synthase component II</fullName>
    </submittedName>
</protein>
<dbReference type="InterPro" id="IPR029062">
    <property type="entry name" value="Class_I_gatase-like"/>
</dbReference>
<dbReference type="EMBL" id="JAANYN010000011">
    <property type="protein sequence ID" value="NHE59168.1"/>
    <property type="molecule type" value="Genomic_DNA"/>
</dbReference>
<evidence type="ECO:0000313" key="3">
    <source>
        <dbReference type="EMBL" id="NHE59168.1"/>
    </source>
</evidence>
<comment type="caution">
    <text evidence="3">The sequence shown here is derived from an EMBL/GenBank/DDBJ whole genome shotgun (WGS) entry which is preliminary data.</text>
</comment>
<dbReference type="PRINTS" id="PR00096">
    <property type="entry name" value="GATASE"/>
</dbReference>
<dbReference type="CDD" id="cd01743">
    <property type="entry name" value="GATase1_Anthranilate_Synthase"/>
    <property type="match status" value="1"/>
</dbReference>
<dbReference type="RefSeq" id="WP_166150296.1">
    <property type="nucleotide sequence ID" value="NZ_JAANYN010000011.1"/>
</dbReference>
<evidence type="ECO:0000313" key="4">
    <source>
        <dbReference type="Proteomes" id="UP000649799"/>
    </source>
</evidence>
<reference evidence="3 4" key="1">
    <citation type="submission" date="2020-03" db="EMBL/GenBank/DDBJ databases">
        <title>Cyclobacterium plantarum sp. nov., a marine bacterium isolated from a coastal-marine wetland.</title>
        <authorList>
            <person name="Sanchez-Porro C."/>
            <person name="Ventosa A."/>
            <person name="Amoozegar M."/>
        </authorList>
    </citation>
    <scope>NUCLEOTIDE SEQUENCE [LARGE SCALE GENOMIC DNA]</scope>
    <source>
        <strain evidence="3 4">GBPx2</strain>
    </source>
</reference>
<keyword evidence="1" id="KW-0315">Glutamine amidotransferase</keyword>
<sequence length="197" mass="21950">MILLIDNFDSFSHILADYFKRSGEAVMVVRNDVPLTALFDLEFAALVLSPGPGRPEDAGNLMQILEHFVDKVPVLGVCLGHQAIGTLFGAGLQRSIRPMHGKVSWVNQTSPQPFLQQVPGRFQVTRYHSLELTALPPELEVVLETDQGEVMAICHKSLPVIGLQFHPEAHLTKYGEKIIRNWVKLFALENSSKLLTE</sequence>
<accession>A0ABX0HE27</accession>
<dbReference type="InterPro" id="IPR050472">
    <property type="entry name" value="Anth_synth/Amidotransfase"/>
</dbReference>
<dbReference type="PROSITE" id="PS51273">
    <property type="entry name" value="GATASE_TYPE_1"/>
    <property type="match status" value="1"/>
</dbReference>
<dbReference type="NCBIfam" id="TIGR00566">
    <property type="entry name" value="trpG_papA"/>
    <property type="match status" value="1"/>
</dbReference>
<evidence type="ECO:0000256" key="1">
    <source>
        <dbReference type="ARBA" id="ARBA00022962"/>
    </source>
</evidence>
<dbReference type="InterPro" id="IPR017926">
    <property type="entry name" value="GATASE"/>
</dbReference>
<proteinExistence type="predicted"/>
<dbReference type="PANTHER" id="PTHR43418">
    <property type="entry name" value="MULTIFUNCTIONAL TRYPTOPHAN BIOSYNTHESIS PROTEIN-RELATED"/>
    <property type="match status" value="1"/>
</dbReference>
<organism evidence="3 4">
    <name type="scientific">Cyclobacterium plantarum</name>
    <dbReference type="NCBI Taxonomy" id="2716263"/>
    <lineage>
        <taxon>Bacteria</taxon>
        <taxon>Pseudomonadati</taxon>
        <taxon>Bacteroidota</taxon>
        <taxon>Cytophagia</taxon>
        <taxon>Cytophagales</taxon>
        <taxon>Cyclobacteriaceae</taxon>
        <taxon>Cyclobacterium</taxon>
    </lineage>
</organism>
<dbReference type="Proteomes" id="UP000649799">
    <property type="component" value="Unassembled WGS sequence"/>
</dbReference>
<gene>
    <name evidence="3" type="ORF">G9Q97_20355</name>
</gene>
<name>A0ABX0HE27_9BACT</name>
<dbReference type="Gene3D" id="3.40.50.880">
    <property type="match status" value="1"/>
</dbReference>
<dbReference type="SUPFAM" id="SSF52317">
    <property type="entry name" value="Class I glutamine amidotransferase-like"/>
    <property type="match status" value="1"/>
</dbReference>
<keyword evidence="4" id="KW-1185">Reference proteome</keyword>